<sequence>MSIIIDKIKLKSADNRAAFEQWVTDTDYLACHDLASVERFVVSKVTDTNCDYDYVEVVKVTSLAAFEQDMQTPLFQSLVARFSELADVVETIQSDALAPGYQW</sequence>
<evidence type="ECO:0000313" key="1">
    <source>
        <dbReference type="EMBL" id="NOU49891.1"/>
    </source>
</evidence>
<accession>A0A849VDX0</accession>
<dbReference type="Gene3D" id="3.30.70.100">
    <property type="match status" value="1"/>
</dbReference>
<dbReference type="EMBL" id="JABBPG010000002">
    <property type="protein sequence ID" value="NOU49891.1"/>
    <property type="molecule type" value="Genomic_DNA"/>
</dbReference>
<organism evidence="1 2">
    <name type="scientific">Pseudoalteromonas caenipelagi</name>
    <dbReference type="NCBI Taxonomy" id="2726988"/>
    <lineage>
        <taxon>Bacteria</taxon>
        <taxon>Pseudomonadati</taxon>
        <taxon>Pseudomonadota</taxon>
        <taxon>Gammaproteobacteria</taxon>
        <taxon>Alteromonadales</taxon>
        <taxon>Pseudoalteromonadaceae</taxon>
        <taxon>Pseudoalteromonas</taxon>
    </lineage>
</organism>
<dbReference type="InterPro" id="IPR021667">
    <property type="entry name" value="HapK"/>
</dbReference>
<dbReference type="AlphaFoldDB" id="A0A849VDX0"/>
<comment type="caution">
    <text evidence="1">The sequence shown here is derived from an EMBL/GenBank/DDBJ whole genome shotgun (WGS) entry which is preliminary data.</text>
</comment>
<dbReference type="InterPro" id="IPR011008">
    <property type="entry name" value="Dimeric_a/b-barrel"/>
</dbReference>
<keyword evidence="2" id="KW-1185">Reference proteome</keyword>
<evidence type="ECO:0000313" key="2">
    <source>
        <dbReference type="Proteomes" id="UP000586305"/>
    </source>
</evidence>
<dbReference type="RefSeq" id="WP_171624981.1">
    <property type="nucleotide sequence ID" value="NZ_JABBPG010000002.1"/>
</dbReference>
<dbReference type="SUPFAM" id="SSF54909">
    <property type="entry name" value="Dimeric alpha+beta barrel"/>
    <property type="match status" value="1"/>
</dbReference>
<dbReference type="Pfam" id="PF11639">
    <property type="entry name" value="HapK"/>
    <property type="match status" value="1"/>
</dbReference>
<proteinExistence type="predicted"/>
<dbReference type="Proteomes" id="UP000586305">
    <property type="component" value="Unassembled WGS sequence"/>
</dbReference>
<gene>
    <name evidence="1" type="ORF">HG263_04990</name>
</gene>
<protein>
    <submittedName>
        <fullName evidence="1">RedY protein</fullName>
    </submittedName>
</protein>
<reference evidence="1 2" key="1">
    <citation type="submission" date="2020-04" db="EMBL/GenBank/DDBJ databases">
        <title>Pseudoalteromonas caenipelagi sp. nov., isolated from a tidal flat.</title>
        <authorList>
            <person name="Park S."/>
            <person name="Yoon J.-H."/>
        </authorList>
    </citation>
    <scope>NUCLEOTIDE SEQUENCE [LARGE SCALE GENOMIC DNA]</scope>
    <source>
        <strain evidence="1 2">JBTF-M23</strain>
    </source>
</reference>
<name>A0A849VDX0_9GAMM</name>